<evidence type="ECO:0000313" key="3">
    <source>
        <dbReference type="Proteomes" id="UP001642540"/>
    </source>
</evidence>
<proteinExistence type="predicted"/>
<name>A0ABP1QCZ9_9HEXA</name>
<dbReference type="EMBL" id="CAXLJM020000026">
    <property type="protein sequence ID" value="CAL8093703.1"/>
    <property type="molecule type" value="Genomic_DNA"/>
</dbReference>
<protein>
    <recommendedName>
        <fullName evidence="4">C2H2-type domain-containing protein</fullName>
    </recommendedName>
</protein>
<gene>
    <name evidence="2" type="ORF">ODALV1_LOCUS8571</name>
</gene>
<accession>A0ABP1QCZ9</accession>
<dbReference type="Proteomes" id="UP001642540">
    <property type="component" value="Unassembled WGS sequence"/>
</dbReference>
<organism evidence="2 3">
    <name type="scientific">Orchesella dallaii</name>
    <dbReference type="NCBI Taxonomy" id="48710"/>
    <lineage>
        <taxon>Eukaryota</taxon>
        <taxon>Metazoa</taxon>
        <taxon>Ecdysozoa</taxon>
        <taxon>Arthropoda</taxon>
        <taxon>Hexapoda</taxon>
        <taxon>Collembola</taxon>
        <taxon>Entomobryomorpha</taxon>
        <taxon>Entomobryoidea</taxon>
        <taxon>Orchesellidae</taxon>
        <taxon>Orchesellinae</taxon>
        <taxon>Orchesella</taxon>
    </lineage>
</organism>
<comment type="caution">
    <text evidence="2">The sequence shown here is derived from an EMBL/GenBank/DDBJ whole genome shotgun (WGS) entry which is preliminary data.</text>
</comment>
<evidence type="ECO:0008006" key="4">
    <source>
        <dbReference type="Google" id="ProtNLM"/>
    </source>
</evidence>
<feature type="region of interest" description="Disordered" evidence="1">
    <location>
        <begin position="188"/>
        <end position="231"/>
    </location>
</feature>
<reference evidence="2 3" key="1">
    <citation type="submission" date="2024-08" db="EMBL/GenBank/DDBJ databases">
        <authorList>
            <person name="Cucini C."/>
            <person name="Frati F."/>
        </authorList>
    </citation>
    <scope>NUCLEOTIDE SEQUENCE [LARGE SCALE GENOMIC DNA]</scope>
</reference>
<evidence type="ECO:0000256" key="1">
    <source>
        <dbReference type="SAM" id="MobiDB-lite"/>
    </source>
</evidence>
<evidence type="ECO:0000313" key="2">
    <source>
        <dbReference type="EMBL" id="CAL8093703.1"/>
    </source>
</evidence>
<keyword evidence="3" id="KW-1185">Reference proteome</keyword>
<sequence length="300" mass="34069">MMEQQTSDTDKNRGLKQSFVVFGGSIHYENKETHKKRIEMTNKILESSQSCKCGKIFLSQKGFIAHLKQSKKKCCAITLVKPENQEEMEYEGADTVGGKKQHNELNERSEDGLGCNPVTPRIEEMLVCRATRKLPPKLPKETQKAEALNCIKRKLRPKLPNEKQKAVALSNPLDSGFIEDVMKPDEKVAGSKEKYRVKPVKPVSMKNLKKSEGQRQRSTQPSRKRRLALSTDTDLKTSSCNVQRKFWCRQQYCDTFHPSIEALRTHVTKAHRGVDASQINEFNYCTYGLGIGPVTLQKLA</sequence>